<dbReference type="AlphaFoldDB" id="A0A972JII9"/>
<dbReference type="RefSeq" id="WP_169528175.1">
    <property type="nucleotide sequence ID" value="NZ_JAAMPU010000107.1"/>
</dbReference>
<keyword evidence="1" id="KW-1133">Transmembrane helix</keyword>
<evidence type="ECO:0000313" key="3">
    <source>
        <dbReference type="Proteomes" id="UP000712080"/>
    </source>
</evidence>
<accession>A0A972JII9</accession>
<gene>
    <name evidence="2" type="ORF">G6047_13670</name>
</gene>
<reference evidence="2" key="1">
    <citation type="submission" date="2020-02" db="EMBL/GenBank/DDBJ databases">
        <title>Flavobacterium sp. genome.</title>
        <authorList>
            <person name="Jung H.S."/>
            <person name="Baek J.H."/>
            <person name="Jeon C.O."/>
        </authorList>
    </citation>
    <scope>NUCLEOTIDE SEQUENCE</scope>
    <source>
        <strain evidence="2">SE-s28</strain>
    </source>
</reference>
<evidence type="ECO:0000256" key="1">
    <source>
        <dbReference type="SAM" id="Phobius"/>
    </source>
</evidence>
<feature type="transmembrane region" description="Helical" evidence="1">
    <location>
        <begin position="7"/>
        <end position="35"/>
    </location>
</feature>
<keyword evidence="1" id="KW-0812">Transmembrane</keyword>
<name>A0A972JII9_9FLAO</name>
<comment type="caution">
    <text evidence="2">The sequence shown here is derived from an EMBL/GenBank/DDBJ whole genome shotgun (WGS) entry which is preliminary data.</text>
</comment>
<keyword evidence="3" id="KW-1185">Reference proteome</keyword>
<keyword evidence="1" id="KW-0472">Membrane</keyword>
<protein>
    <submittedName>
        <fullName evidence="2">Uncharacterized protein</fullName>
    </submittedName>
</protein>
<sequence length="59" mass="7277">MFEFQQYLGFLLFLTIFTIGFWLMFFLVSFVFYWVTGASWELWKEKRAAKKYENEKSVI</sequence>
<dbReference type="Proteomes" id="UP000712080">
    <property type="component" value="Unassembled WGS sequence"/>
</dbReference>
<evidence type="ECO:0000313" key="2">
    <source>
        <dbReference type="EMBL" id="NMH29085.1"/>
    </source>
</evidence>
<organism evidence="2 3">
    <name type="scientific">Flavobacterium silvaticum</name>
    <dbReference type="NCBI Taxonomy" id="1852020"/>
    <lineage>
        <taxon>Bacteria</taxon>
        <taxon>Pseudomonadati</taxon>
        <taxon>Bacteroidota</taxon>
        <taxon>Flavobacteriia</taxon>
        <taxon>Flavobacteriales</taxon>
        <taxon>Flavobacteriaceae</taxon>
        <taxon>Flavobacterium</taxon>
    </lineage>
</organism>
<proteinExistence type="predicted"/>
<dbReference type="EMBL" id="JAAMPU010000107">
    <property type="protein sequence ID" value="NMH29085.1"/>
    <property type="molecule type" value="Genomic_DNA"/>
</dbReference>